<dbReference type="Pfam" id="PF08520">
    <property type="entry name" value="Mitofissin"/>
    <property type="match status" value="1"/>
</dbReference>
<organism evidence="1 2">
    <name type="scientific">Metschnikowia bicuspidata</name>
    <dbReference type="NCBI Taxonomy" id="27322"/>
    <lineage>
        <taxon>Eukaryota</taxon>
        <taxon>Fungi</taxon>
        <taxon>Dikarya</taxon>
        <taxon>Ascomycota</taxon>
        <taxon>Saccharomycotina</taxon>
        <taxon>Pichiomycetes</taxon>
        <taxon>Metschnikowiaceae</taxon>
        <taxon>Metschnikowia</taxon>
    </lineage>
</organism>
<dbReference type="PANTHER" id="PTHR28075:SF1">
    <property type="entry name" value="DUF1748-DOMAIN-CONTAINING PROTEIN"/>
    <property type="match status" value="1"/>
</dbReference>
<protein>
    <submittedName>
        <fullName evidence="1">DUF1748-domain-containing protein</fullName>
    </submittedName>
</protein>
<sequence length="93" mass="10875">LQLGRITHYGFDLVLLSIILAGVRRNSGHVLDTSSFALSEVRGFLYRLLNVGEYCFDRILVYVLLSRYFKQVSLAMELRQRAYDYVRKQVLQE</sequence>
<name>A0A4P9ZA78_9ASCO</name>
<gene>
    <name evidence="1" type="ORF">METBISCDRAFT_19151</name>
</gene>
<accession>A0A4P9ZA78</accession>
<dbReference type="PANTHER" id="PTHR28075">
    <property type="entry name" value="CHROMOSOME 16, WHOLE GENOME SHOTGUN SEQUENCE"/>
    <property type="match status" value="1"/>
</dbReference>
<dbReference type="Proteomes" id="UP000268321">
    <property type="component" value="Unassembled WGS sequence"/>
</dbReference>
<evidence type="ECO:0000313" key="1">
    <source>
        <dbReference type="EMBL" id="RKP29212.1"/>
    </source>
</evidence>
<keyword evidence="2" id="KW-1185">Reference proteome</keyword>
<reference evidence="2" key="1">
    <citation type="journal article" date="2018" name="Nat. Microbiol.">
        <title>Leveraging single-cell genomics to expand the fungal tree of life.</title>
        <authorList>
            <person name="Ahrendt S.R."/>
            <person name="Quandt C.A."/>
            <person name="Ciobanu D."/>
            <person name="Clum A."/>
            <person name="Salamov A."/>
            <person name="Andreopoulos B."/>
            <person name="Cheng J.F."/>
            <person name="Woyke T."/>
            <person name="Pelin A."/>
            <person name="Henrissat B."/>
            <person name="Reynolds N.K."/>
            <person name="Benny G.L."/>
            <person name="Smith M.E."/>
            <person name="James T.Y."/>
            <person name="Grigoriev I.V."/>
        </authorList>
    </citation>
    <scope>NUCLEOTIDE SEQUENCE [LARGE SCALE GENOMIC DNA]</scope>
    <source>
        <strain evidence="2">Baker2002</strain>
    </source>
</reference>
<proteinExistence type="predicted"/>
<dbReference type="AlphaFoldDB" id="A0A4P9ZA78"/>
<dbReference type="InterPro" id="IPR013726">
    <property type="entry name" value="Mitofissin"/>
</dbReference>
<feature type="non-terminal residue" evidence="1">
    <location>
        <position position="1"/>
    </location>
</feature>
<evidence type="ECO:0000313" key="2">
    <source>
        <dbReference type="Proteomes" id="UP000268321"/>
    </source>
</evidence>
<dbReference type="GO" id="GO:0005737">
    <property type="term" value="C:cytoplasm"/>
    <property type="evidence" value="ECO:0007669"/>
    <property type="project" value="TreeGrafter"/>
</dbReference>
<dbReference type="EMBL" id="ML004501">
    <property type="protein sequence ID" value="RKP29212.1"/>
    <property type="molecule type" value="Genomic_DNA"/>
</dbReference>
<dbReference type="OrthoDB" id="16824at2759"/>